<evidence type="ECO:0000313" key="2">
    <source>
        <dbReference type="Proteomes" id="UP000790347"/>
    </source>
</evidence>
<dbReference type="AlphaFoldDB" id="A0A922HSZ6"/>
<organism evidence="1 2">
    <name type="scientific">Dermatophagoides farinae</name>
    <name type="common">American house dust mite</name>
    <dbReference type="NCBI Taxonomy" id="6954"/>
    <lineage>
        <taxon>Eukaryota</taxon>
        <taxon>Metazoa</taxon>
        <taxon>Ecdysozoa</taxon>
        <taxon>Arthropoda</taxon>
        <taxon>Chelicerata</taxon>
        <taxon>Arachnida</taxon>
        <taxon>Acari</taxon>
        <taxon>Acariformes</taxon>
        <taxon>Sarcoptiformes</taxon>
        <taxon>Astigmata</taxon>
        <taxon>Psoroptidia</taxon>
        <taxon>Analgoidea</taxon>
        <taxon>Pyroglyphidae</taxon>
        <taxon>Dermatophagoidinae</taxon>
        <taxon>Dermatophagoides</taxon>
    </lineage>
</organism>
<reference evidence="1" key="2">
    <citation type="journal article" date="2022" name="Res Sq">
        <title>Comparative Genomics Reveals Insights into the Divergent Evolution of Astigmatic Mites and Household Pest Adaptations.</title>
        <authorList>
            <person name="Xiong Q."/>
            <person name="Wan A.T.-Y."/>
            <person name="Liu X.-Y."/>
            <person name="Fung C.S.-H."/>
            <person name="Xiao X."/>
            <person name="Malainual N."/>
            <person name="Hou J."/>
            <person name="Wang L."/>
            <person name="Wang M."/>
            <person name="Yang K."/>
            <person name="Cui Y."/>
            <person name="Leung E."/>
            <person name="Nong W."/>
            <person name="Shin S.-K."/>
            <person name="Au S."/>
            <person name="Jeong K.Y."/>
            <person name="Chew F.T."/>
            <person name="Hui J."/>
            <person name="Leung T.F."/>
            <person name="Tungtrongchitr A."/>
            <person name="Zhong N."/>
            <person name="Liu Z."/>
            <person name="Tsui S."/>
        </authorList>
    </citation>
    <scope>NUCLEOTIDE SEQUENCE</scope>
    <source>
        <strain evidence="1">Derf</strain>
        <tissue evidence="1">Whole organism</tissue>
    </source>
</reference>
<dbReference type="EMBL" id="ASGP02000005">
    <property type="protein sequence ID" value="KAH9506745.1"/>
    <property type="molecule type" value="Genomic_DNA"/>
</dbReference>
<evidence type="ECO:0000313" key="1">
    <source>
        <dbReference type="EMBL" id="KAH9506745.1"/>
    </source>
</evidence>
<proteinExistence type="predicted"/>
<protein>
    <submittedName>
        <fullName evidence="1">Uncharacterized protein</fullName>
    </submittedName>
</protein>
<keyword evidence="2" id="KW-1185">Reference proteome</keyword>
<comment type="caution">
    <text evidence="1">The sequence shown here is derived from an EMBL/GenBank/DDBJ whole genome shotgun (WGS) entry which is preliminary data.</text>
</comment>
<sequence>MVFPNQIKSVSSVEIRENQRKLIVYSSIQDIMRIIKIQKEQKRCANCHLKGNNNEFSAIVCQAKVFLIKTKKI</sequence>
<dbReference type="Proteomes" id="UP000790347">
    <property type="component" value="Unassembled WGS sequence"/>
</dbReference>
<reference evidence="1" key="1">
    <citation type="submission" date="2013-05" db="EMBL/GenBank/DDBJ databases">
        <authorList>
            <person name="Yim A.K.Y."/>
            <person name="Chan T.F."/>
            <person name="Ji K.M."/>
            <person name="Liu X.Y."/>
            <person name="Zhou J.W."/>
            <person name="Li R.Q."/>
            <person name="Yang K.Y."/>
            <person name="Li J."/>
            <person name="Li M."/>
            <person name="Law P.T.W."/>
            <person name="Wu Y.L."/>
            <person name="Cai Z.L."/>
            <person name="Qin H."/>
            <person name="Bao Y."/>
            <person name="Leung R.K.K."/>
            <person name="Ng P.K.S."/>
            <person name="Zou J."/>
            <person name="Zhong X.J."/>
            <person name="Ran P.X."/>
            <person name="Zhong N.S."/>
            <person name="Liu Z.G."/>
            <person name="Tsui S.K.W."/>
        </authorList>
    </citation>
    <scope>NUCLEOTIDE SEQUENCE</scope>
    <source>
        <strain evidence="1">Derf</strain>
        <tissue evidence="1">Whole organism</tissue>
    </source>
</reference>
<gene>
    <name evidence="1" type="ORF">DERF_011462</name>
</gene>
<accession>A0A922HSZ6</accession>
<name>A0A922HSZ6_DERFA</name>